<protein>
    <submittedName>
        <fullName evidence="1">Uncharacterized protein</fullName>
    </submittedName>
</protein>
<sequence length="89" mass="10168">MRFKASIRNLCTFARLTASLSSLGKDVWLQLNNELLRFTVVPEQGSQVWAVLAIVSLPSRPPRRVYIDRPYGIRSSRPTQSNQQLRTIP</sequence>
<accession>A0ABR4AJG5</accession>
<reference evidence="1 2" key="1">
    <citation type="submission" date="2024-09" db="EMBL/GenBank/DDBJ databases">
        <title>Rethinking Asexuality: The Enigmatic Case of Functional Sexual Genes in Lepraria (Stereocaulaceae).</title>
        <authorList>
            <person name="Doellman M."/>
            <person name="Sun Y."/>
            <person name="Barcenas-Pena A."/>
            <person name="Lumbsch H.T."/>
            <person name="Grewe F."/>
        </authorList>
    </citation>
    <scope>NUCLEOTIDE SEQUENCE [LARGE SCALE GENOMIC DNA]</scope>
    <source>
        <strain evidence="1 2">Grewe 0041</strain>
    </source>
</reference>
<dbReference type="Pfam" id="PF04005">
    <property type="entry name" value="Hus1"/>
    <property type="match status" value="1"/>
</dbReference>
<organism evidence="1 2">
    <name type="scientific">Lepraria finkii</name>
    <dbReference type="NCBI Taxonomy" id="1340010"/>
    <lineage>
        <taxon>Eukaryota</taxon>
        <taxon>Fungi</taxon>
        <taxon>Dikarya</taxon>
        <taxon>Ascomycota</taxon>
        <taxon>Pezizomycotina</taxon>
        <taxon>Lecanoromycetes</taxon>
        <taxon>OSLEUM clade</taxon>
        <taxon>Lecanoromycetidae</taxon>
        <taxon>Lecanorales</taxon>
        <taxon>Lecanorineae</taxon>
        <taxon>Stereocaulaceae</taxon>
        <taxon>Lepraria</taxon>
    </lineage>
</organism>
<evidence type="ECO:0000313" key="2">
    <source>
        <dbReference type="Proteomes" id="UP001590951"/>
    </source>
</evidence>
<dbReference type="InterPro" id="IPR007150">
    <property type="entry name" value="HUS1/Mec3"/>
</dbReference>
<dbReference type="Proteomes" id="UP001590951">
    <property type="component" value="Unassembled WGS sequence"/>
</dbReference>
<evidence type="ECO:0000313" key="1">
    <source>
        <dbReference type="EMBL" id="KAL2045905.1"/>
    </source>
</evidence>
<comment type="caution">
    <text evidence="1">The sequence shown here is derived from an EMBL/GenBank/DDBJ whole genome shotgun (WGS) entry which is preliminary data.</text>
</comment>
<proteinExistence type="predicted"/>
<keyword evidence="2" id="KW-1185">Reference proteome</keyword>
<dbReference type="Gene3D" id="3.70.10.10">
    <property type="match status" value="1"/>
</dbReference>
<gene>
    <name evidence="1" type="ORF">ABVK25_011959</name>
</gene>
<name>A0ABR4AJG5_9LECA</name>
<dbReference type="EMBL" id="JBHFEH010000131">
    <property type="protein sequence ID" value="KAL2045905.1"/>
    <property type="molecule type" value="Genomic_DNA"/>
</dbReference>